<evidence type="ECO:0000259" key="7">
    <source>
        <dbReference type="PROSITE" id="PS50109"/>
    </source>
</evidence>
<dbReference type="SUPFAM" id="SSF47384">
    <property type="entry name" value="Homodimeric domain of signal transducing histidine kinase"/>
    <property type="match status" value="1"/>
</dbReference>
<reference evidence="8 9" key="1">
    <citation type="submission" date="2020-01" db="EMBL/GenBank/DDBJ databases">
        <title>Spongiivirga citrea KCTC 32990T.</title>
        <authorList>
            <person name="Wang G."/>
        </authorList>
    </citation>
    <scope>NUCLEOTIDE SEQUENCE [LARGE SCALE GENOMIC DNA]</scope>
    <source>
        <strain evidence="8 9">KCTC 32990</strain>
    </source>
</reference>
<feature type="domain" description="Histidine kinase" evidence="7">
    <location>
        <begin position="329"/>
        <end position="545"/>
    </location>
</feature>
<evidence type="ECO:0000256" key="5">
    <source>
        <dbReference type="ARBA" id="ARBA00022777"/>
    </source>
</evidence>
<proteinExistence type="predicted"/>
<dbReference type="Gene3D" id="3.30.565.10">
    <property type="entry name" value="Histidine kinase-like ATPase, C-terminal domain"/>
    <property type="match status" value="1"/>
</dbReference>
<dbReference type="SUPFAM" id="SSF55874">
    <property type="entry name" value="ATPase domain of HSP90 chaperone/DNA topoisomerase II/histidine kinase"/>
    <property type="match status" value="1"/>
</dbReference>
<feature type="transmembrane region" description="Helical" evidence="6">
    <location>
        <begin position="7"/>
        <end position="28"/>
    </location>
</feature>
<feature type="transmembrane region" description="Helical" evidence="6">
    <location>
        <begin position="276"/>
        <end position="297"/>
    </location>
</feature>
<dbReference type="Pfam" id="PF00512">
    <property type="entry name" value="HisKA"/>
    <property type="match status" value="1"/>
</dbReference>
<dbReference type="PANTHER" id="PTHR43547:SF2">
    <property type="entry name" value="HYBRID SIGNAL TRANSDUCTION HISTIDINE KINASE C"/>
    <property type="match status" value="1"/>
</dbReference>
<comment type="catalytic activity">
    <reaction evidence="1">
        <text>ATP + protein L-histidine = ADP + protein N-phospho-L-histidine.</text>
        <dbReference type="EC" id="2.7.13.3"/>
    </reaction>
</comment>
<evidence type="ECO:0000256" key="6">
    <source>
        <dbReference type="SAM" id="Phobius"/>
    </source>
</evidence>
<evidence type="ECO:0000256" key="3">
    <source>
        <dbReference type="ARBA" id="ARBA00022553"/>
    </source>
</evidence>
<dbReference type="Gene3D" id="1.10.287.130">
    <property type="match status" value="1"/>
</dbReference>
<dbReference type="InterPro" id="IPR005467">
    <property type="entry name" value="His_kinase_dom"/>
</dbReference>
<evidence type="ECO:0000256" key="1">
    <source>
        <dbReference type="ARBA" id="ARBA00000085"/>
    </source>
</evidence>
<keyword evidence="6" id="KW-1133">Transmembrane helix</keyword>
<dbReference type="InterPro" id="IPR003661">
    <property type="entry name" value="HisK_dim/P_dom"/>
</dbReference>
<dbReference type="InterPro" id="IPR004358">
    <property type="entry name" value="Sig_transdc_His_kin-like_C"/>
</dbReference>
<keyword evidence="5" id="KW-0418">Kinase</keyword>
<evidence type="ECO:0000256" key="4">
    <source>
        <dbReference type="ARBA" id="ARBA00022679"/>
    </source>
</evidence>
<organism evidence="8 9">
    <name type="scientific">Spongiivirga citrea</name>
    <dbReference type="NCBI Taxonomy" id="1481457"/>
    <lineage>
        <taxon>Bacteria</taxon>
        <taxon>Pseudomonadati</taxon>
        <taxon>Bacteroidota</taxon>
        <taxon>Flavobacteriia</taxon>
        <taxon>Flavobacteriales</taxon>
        <taxon>Flavobacteriaceae</taxon>
        <taxon>Spongiivirga</taxon>
    </lineage>
</organism>
<gene>
    <name evidence="8" type="ORF">GWK10_08280</name>
</gene>
<keyword evidence="6" id="KW-0812">Transmembrane</keyword>
<sequence length="546" mass="62231">MLKFRSNIFWLIVAAAVLILGGVLLFFVHEKYQEKALKERQQRLESFNDVARFELEEALSNYSLLLAGIRSYIHNSDEMPTAEQLQSFIKQQNKELANMETFVISYVDTSHVFKYSFTLNEINPTNLVGTSIRKIVGNAGIRNLNKVKQSRDFFAFNPFNTVEGFVGIPLDFGIVKNEKSLGYITAVTDFKPIIDRVYDANLQEEFVFNFRTARGHDFDRKRVYDGSTVHNTIKDPEYYKNYEIDPESFIYSDASFYNIGLEIGLAYKNPYKPDTYITYLLSAWYGVMVLLLILVVSQIQYYRKVNRAIDRQRQELATTVADKNKFFSIIAHDLRSPLAYIIALMNILKTGSANEGEQTNLLLKLKDHTKNTLNLLDNLLTWARVQTSSMNFNPEPFNIIKLIKETCVLFDPAIQEKELQLQFEDTAEVLVMADQNMIATVLRNILSNAIKFTPQKGLITISIQKLNNKVTVSIHDNGIGVEQEHLAAIFNIATSKTRLGTNAEKGTGLGLVLCKEFVEKNNGTIWVESKENIGSTFSFSLPITEK</sequence>
<dbReference type="EC" id="2.7.13.3" evidence="2"/>
<dbReference type="InterPro" id="IPR036890">
    <property type="entry name" value="HATPase_C_sf"/>
</dbReference>
<name>A0A6M0CH93_9FLAO</name>
<dbReference type="EMBL" id="JAABOQ010000003">
    <property type="protein sequence ID" value="NER17205.1"/>
    <property type="molecule type" value="Genomic_DNA"/>
</dbReference>
<dbReference type="PANTHER" id="PTHR43547">
    <property type="entry name" value="TWO-COMPONENT HISTIDINE KINASE"/>
    <property type="match status" value="1"/>
</dbReference>
<dbReference type="SMART" id="SM00387">
    <property type="entry name" value="HATPase_c"/>
    <property type="match status" value="1"/>
</dbReference>
<dbReference type="FunFam" id="3.30.565.10:FF:000006">
    <property type="entry name" value="Sensor histidine kinase WalK"/>
    <property type="match status" value="1"/>
</dbReference>
<keyword evidence="3" id="KW-0597">Phosphoprotein</keyword>
<dbReference type="InterPro" id="IPR003594">
    <property type="entry name" value="HATPase_dom"/>
</dbReference>
<dbReference type="AlphaFoldDB" id="A0A6M0CH93"/>
<dbReference type="Pfam" id="PF02518">
    <property type="entry name" value="HATPase_c"/>
    <property type="match status" value="1"/>
</dbReference>
<dbReference type="Proteomes" id="UP000474296">
    <property type="component" value="Unassembled WGS sequence"/>
</dbReference>
<dbReference type="SMART" id="SM00388">
    <property type="entry name" value="HisKA"/>
    <property type="match status" value="1"/>
</dbReference>
<dbReference type="PRINTS" id="PR00344">
    <property type="entry name" value="BCTRLSENSOR"/>
</dbReference>
<evidence type="ECO:0000313" key="9">
    <source>
        <dbReference type="Proteomes" id="UP000474296"/>
    </source>
</evidence>
<keyword evidence="6" id="KW-0472">Membrane</keyword>
<dbReference type="CDD" id="cd00082">
    <property type="entry name" value="HisKA"/>
    <property type="match status" value="1"/>
</dbReference>
<evidence type="ECO:0000313" key="8">
    <source>
        <dbReference type="EMBL" id="NER17205.1"/>
    </source>
</evidence>
<dbReference type="PROSITE" id="PS50109">
    <property type="entry name" value="HIS_KIN"/>
    <property type="match status" value="1"/>
</dbReference>
<keyword evidence="9" id="KW-1185">Reference proteome</keyword>
<comment type="caution">
    <text evidence="8">The sequence shown here is derived from an EMBL/GenBank/DDBJ whole genome shotgun (WGS) entry which is preliminary data.</text>
</comment>
<protein>
    <recommendedName>
        <fullName evidence="2">histidine kinase</fullName>
        <ecNumber evidence="2">2.7.13.3</ecNumber>
    </recommendedName>
</protein>
<evidence type="ECO:0000256" key="2">
    <source>
        <dbReference type="ARBA" id="ARBA00012438"/>
    </source>
</evidence>
<dbReference type="InterPro" id="IPR036097">
    <property type="entry name" value="HisK_dim/P_sf"/>
</dbReference>
<dbReference type="RefSeq" id="WP_164031455.1">
    <property type="nucleotide sequence ID" value="NZ_JAABOQ010000003.1"/>
</dbReference>
<accession>A0A6M0CH93</accession>
<dbReference type="GO" id="GO:0000155">
    <property type="term" value="F:phosphorelay sensor kinase activity"/>
    <property type="evidence" value="ECO:0007669"/>
    <property type="project" value="InterPro"/>
</dbReference>
<keyword evidence="4" id="KW-0808">Transferase</keyword>